<reference evidence="3" key="1">
    <citation type="journal article" date="2014" name="Front. Microbiol.">
        <title>High frequency of phylogenetically diverse reductive dehalogenase-homologous genes in deep subseafloor sedimentary metagenomes.</title>
        <authorList>
            <person name="Kawai M."/>
            <person name="Futagami T."/>
            <person name="Toyoda A."/>
            <person name="Takaki Y."/>
            <person name="Nishi S."/>
            <person name="Hori S."/>
            <person name="Arai W."/>
            <person name="Tsubouchi T."/>
            <person name="Morono Y."/>
            <person name="Uchiyama I."/>
            <person name="Ito T."/>
            <person name="Fujiyama A."/>
            <person name="Inagaki F."/>
            <person name="Takami H."/>
        </authorList>
    </citation>
    <scope>NUCLEOTIDE SEQUENCE</scope>
    <source>
        <strain evidence="3">Expedition CK06-06</strain>
    </source>
</reference>
<gene>
    <name evidence="3" type="ORF">S03H2_08770</name>
</gene>
<sequence>LFHPVLTDWGADVLGADRNLGLFPIGTTDFTPIINEWKDNDCEIIWGNCPAPDFGTLWRQCKTLGFQPKMAIAIRAHLFYTDVNAWGGDLPLGIAGDIWWTPNIKDSPGIGGTTPQSLTDRWIEETGQPVNPAIGHGYPTIQILADAIERAGTLDPEALNKAIGETDLMTITHRIVFDQDEHFSRLPLFQGQWQKVDEPWVWECPVIFAEQDFVSLEADMIFPIPYD</sequence>
<evidence type="ECO:0000259" key="2">
    <source>
        <dbReference type="Pfam" id="PF13458"/>
    </source>
</evidence>
<dbReference type="InterPro" id="IPR028081">
    <property type="entry name" value="Leu-bd"/>
</dbReference>
<feature type="domain" description="Leucine-binding protein" evidence="2">
    <location>
        <begin position="22"/>
        <end position="194"/>
    </location>
</feature>
<dbReference type="PANTHER" id="PTHR30483">
    <property type="entry name" value="LEUCINE-SPECIFIC-BINDING PROTEIN"/>
    <property type="match status" value="1"/>
</dbReference>
<accession>X1DFN6</accession>
<comment type="caution">
    <text evidence="3">The sequence shown here is derived from an EMBL/GenBank/DDBJ whole genome shotgun (WGS) entry which is preliminary data.</text>
</comment>
<dbReference type="EMBL" id="BARU01004323">
    <property type="protein sequence ID" value="GAH19656.1"/>
    <property type="molecule type" value="Genomic_DNA"/>
</dbReference>
<evidence type="ECO:0000313" key="3">
    <source>
        <dbReference type="EMBL" id="GAH19656.1"/>
    </source>
</evidence>
<proteinExistence type="predicted"/>
<organism evidence="3">
    <name type="scientific">marine sediment metagenome</name>
    <dbReference type="NCBI Taxonomy" id="412755"/>
    <lineage>
        <taxon>unclassified sequences</taxon>
        <taxon>metagenomes</taxon>
        <taxon>ecological metagenomes</taxon>
    </lineage>
</organism>
<dbReference type="AlphaFoldDB" id="X1DFN6"/>
<dbReference type="Pfam" id="PF13458">
    <property type="entry name" value="Peripla_BP_6"/>
    <property type="match status" value="1"/>
</dbReference>
<name>X1DFN6_9ZZZZ</name>
<dbReference type="Gene3D" id="3.40.50.2300">
    <property type="match status" value="2"/>
</dbReference>
<evidence type="ECO:0000256" key="1">
    <source>
        <dbReference type="ARBA" id="ARBA00022729"/>
    </source>
</evidence>
<dbReference type="InterPro" id="IPR051010">
    <property type="entry name" value="BCAA_transport"/>
</dbReference>
<dbReference type="SUPFAM" id="SSF53822">
    <property type="entry name" value="Periplasmic binding protein-like I"/>
    <property type="match status" value="1"/>
</dbReference>
<dbReference type="InterPro" id="IPR028082">
    <property type="entry name" value="Peripla_BP_I"/>
</dbReference>
<dbReference type="PANTHER" id="PTHR30483:SF6">
    <property type="entry name" value="PERIPLASMIC BINDING PROTEIN OF ABC TRANSPORTER FOR NATURAL AMINO ACIDS"/>
    <property type="match status" value="1"/>
</dbReference>
<feature type="non-terminal residue" evidence="3">
    <location>
        <position position="1"/>
    </location>
</feature>
<protein>
    <recommendedName>
        <fullName evidence="2">Leucine-binding protein domain-containing protein</fullName>
    </recommendedName>
</protein>
<keyword evidence="1" id="KW-0732">Signal</keyword>